<accession>W0ECP2</accession>
<proteinExistence type="predicted"/>
<dbReference type="EMBL" id="CP007032">
    <property type="protein sequence ID" value="AHF08532.1"/>
    <property type="molecule type" value="Genomic_DNA"/>
</dbReference>
<feature type="transmembrane region" description="Helical" evidence="1">
    <location>
        <begin position="7"/>
        <end position="22"/>
    </location>
</feature>
<gene>
    <name evidence="2" type="ORF">DESME_07255</name>
</gene>
<dbReference type="STRING" id="871968.DESME_07255"/>
<keyword evidence="1" id="KW-1133">Transmembrane helix</keyword>
<dbReference type="KEGG" id="dmt:DESME_07255"/>
<reference evidence="2 3" key="1">
    <citation type="submission" date="2013-12" db="EMBL/GenBank/DDBJ databases">
        <authorList>
            <consortium name="DOE Joint Genome Institute"/>
            <person name="Smidt H."/>
            <person name="Huntemann M."/>
            <person name="Han J."/>
            <person name="Chen A."/>
            <person name="Kyrpides N."/>
            <person name="Mavromatis K."/>
            <person name="Markowitz V."/>
            <person name="Palaniappan K."/>
            <person name="Ivanova N."/>
            <person name="Schaumberg A."/>
            <person name="Pati A."/>
            <person name="Liolios K."/>
            <person name="Nordberg H.P."/>
            <person name="Cantor M.N."/>
            <person name="Hua S.X."/>
            <person name="Woyke T."/>
        </authorList>
    </citation>
    <scope>NUCLEOTIDE SEQUENCE [LARGE SCALE GENOMIC DNA]</scope>
    <source>
        <strain evidence="3">DSM 15288</strain>
    </source>
</reference>
<keyword evidence="1" id="KW-0472">Membrane</keyword>
<dbReference type="HOGENOM" id="CLU_3117145_0_0_9"/>
<sequence>MQRNKFEMFLFILVIVFIFFSGQLEPAITMTITGILLGIIFIYRARSKKR</sequence>
<name>W0ECP2_9FIRM</name>
<dbReference type="AlphaFoldDB" id="W0ECP2"/>
<evidence type="ECO:0000313" key="3">
    <source>
        <dbReference type="Proteomes" id="UP000010847"/>
    </source>
</evidence>
<keyword evidence="3" id="KW-1185">Reference proteome</keyword>
<protein>
    <submittedName>
        <fullName evidence="2">Uncharacterized protein</fullName>
    </submittedName>
</protein>
<keyword evidence="1" id="KW-0812">Transmembrane</keyword>
<evidence type="ECO:0000256" key="1">
    <source>
        <dbReference type="SAM" id="Phobius"/>
    </source>
</evidence>
<evidence type="ECO:0000313" key="2">
    <source>
        <dbReference type="EMBL" id="AHF08532.1"/>
    </source>
</evidence>
<feature type="transmembrane region" description="Helical" evidence="1">
    <location>
        <begin position="28"/>
        <end position="45"/>
    </location>
</feature>
<dbReference type="Proteomes" id="UP000010847">
    <property type="component" value="Chromosome"/>
</dbReference>
<organism evidence="2 3">
    <name type="scientific">Desulfitobacterium metallireducens DSM 15288</name>
    <dbReference type="NCBI Taxonomy" id="871968"/>
    <lineage>
        <taxon>Bacteria</taxon>
        <taxon>Bacillati</taxon>
        <taxon>Bacillota</taxon>
        <taxon>Clostridia</taxon>
        <taxon>Eubacteriales</taxon>
        <taxon>Desulfitobacteriaceae</taxon>
        <taxon>Desulfitobacterium</taxon>
    </lineage>
</organism>